<name>A0A1F6WQY5_9BACT</name>
<accession>A0A1F6WQY5</accession>
<feature type="chain" id="PRO_5009527367" description="Fibronectin type-III domain-containing protein" evidence="2">
    <location>
        <begin position="23"/>
        <end position="529"/>
    </location>
</feature>
<evidence type="ECO:0000256" key="1">
    <source>
        <dbReference type="SAM" id="Phobius"/>
    </source>
</evidence>
<protein>
    <recommendedName>
        <fullName evidence="5">Fibronectin type-III domain-containing protein</fullName>
    </recommendedName>
</protein>
<sequence length="529" mass="57719">MKKLTTIFIALAFFAFVGTAFAAKPSINVLSPSNSDITTTSIRITVSYQENGSDTEMMIQYTTDPGFGSGVVSIPSSFELTSTRNSGYFIKTITGLTPSMNYYIRAIATNNDGPITDPGIVVQTDSGNPTSTPRIETLGEESVTTASMTLTGRVNTYGAVGTAYYKLYNSNCTSLITTTGSTSLTATTGSQYVRNSVSGLSAGVSYCAELIANINGVNYPGGKVIVKTYPGSTIPPTSTCVINSFYSDASSVYTGESTTLRWSTTGCVSAMITPGGTVSVDGSKVIYPTSTTSYTLDAWGSGTYFDYDKQKTISVGVLPKENNNTKPDCYYNSTCYWNGSSWVTYPVNPTPTNPSCYYNSTCYWNGTTWVYYSVNPTPNPNPNPTYPSCYYNSTCYYNGTNWVYKNNTVLDNYSYNPHTPYTGGPNYVYKTLPGEVKTVYIDQQVQGEPINQVVTQPIDYTYYNNGYNSDIMNRYPNANYENNNLNNRVLLTGAAGNTGRITLLGLLIALIIIGIIVYFVKARERRELH</sequence>
<feature type="transmembrane region" description="Helical" evidence="1">
    <location>
        <begin position="501"/>
        <end position="520"/>
    </location>
</feature>
<evidence type="ECO:0000256" key="2">
    <source>
        <dbReference type="SAM" id="SignalP"/>
    </source>
</evidence>
<keyword evidence="1" id="KW-0472">Membrane</keyword>
<evidence type="ECO:0000313" key="3">
    <source>
        <dbReference type="EMBL" id="OGI84287.1"/>
    </source>
</evidence>
<evidence type="ECO:0008006" key="5">
    <source>
        <dbReference type="Google" id="ProtNLM"/>
    </source>
</evidence>
<organism evidence="3 4">
    <name type="scientific">Candidatus Nomurabacteria bacterium RIFCSPLOWO2_01_FULL_33_17</name>
    <dbReference type="NCBI Taxonomy" id="1801764"/>
    <lineage>
        <taxon>Bacteria</taxon>
        <taxon>Candidatus Nomuraibacteriota</taxon>
    </lineage>
</organism>
<comment type="caution">
    <text evidence="3">The sequence shown here is derived from an EMBL/GenBank/DDBJ whole genome shotgun (WGS) entry which is preliminary data.</text>
</comment>
<keyword evidence="1" id="KW-1133">Transmembrane helix</keyword>
<dbReference type="SUPFAM" id="SSF49265">
    <property type="entry name" value="Fibronectin type III"/>
    <property type="match status" value="1"/>
</dbReference>
<dbReference type="InterPro" id="IPR013783">
    <property type="entry name" value="Ig-like_fold"/>
</dbReference>
<dbReference type="Proteomes" id="UP000178184">
    <property type="component" value="Unassembled WGS sequence"/>
</dbReference>
<dbReference type="AlphaFoldDB" id="A0A1F6WQY5"/>
<reference evidence="3 4" key="1">
    <citation type="journal article" date="2016" name="Nat. Commun.">
        <title>Thousands of microbial genomes shed light on interconnected biogeochemical processes in an aquifer system.</title>
        <authorList>
            <person name="Anantharaman K."/>
            <person name="Brown C.T."/>
            <person name="Hug L.A."/>
            <person name="Sharon I."/>
            <person name="Castelle C.J."/>
            <person name="Probst A.J."/>
            <person name="Thomas B.C."/>
            <person name="Singh A."/>
            <person name="Wilkins M.J."/>
            <person name="Karaoz U."/>
            <person name="Brodie E.L."/>
            <person name="Williams K.H."/>
            <person name="Hubbard S.S."/>
            <person name="Banfield J.F."/>
        </authorList>
    </citation>
    <scope>NUCLEOTIDE SEQUENCE [LARGE SCALE GENOMIC DNA]</scope>
</reference>
<proteinExistence type="predicted"/>
<keyword evidence="2" id="KW-0732">Signal</keyword>
<dbReference type="InterPro" id="IPR036116">
    <property type="entry name" value="FN3_sf"/>
</dbReference>
<evidence type="ECO:0000313" key="4">
    <source>
        <dbReference type="Proteomes" id="UP000178184"/>
    </source>
</evidence>
<dbReference type="Gene3D" id="2.60.40.10">
    <property type="entry name" value="Immunoglobulins"/>
    <property type="match status" value="1"/>
</dbReference>
<keyword evidence="1" id="KW-0812">Transmembrane</keyword>
<gene>
    <name evidence="3" type="ORF">A2903_03060</name>
</gene>
<dbReference type="EMBL" id="MFUO01000003">
    <property type="protein sequence ID" value="OGI84287.1"/>
    <property type="molecule type" value="Genomic_DNA"/>
</dbReference>
<feature type="signal peptide" evidence="2">
    <location>
        <begin position="1"/>
        <end position="22"/>
    </location>
</feature>